<dbReference type="InterPro" id="IPR036527">
    <property type="entry name" value="SCP2_sterol-bd_dom_sf"/>
</dbReference>
<dbReference type="Pfam" id="PF13527">
    <property type="entry name" value="Acetyltransf_9"/>
    <property type="match status" value="1"/>
</dbReference>
<protein>
    <submittedName>
        <fullName evidence="6">GNAT family N-acetyltransferase</fullName>
    </submittedName>
</protein>
<dbReference type="HAMAP" id="MF_01812">
    <property type="entry name" value="Eis"/>
    <property type="match status" value="1"/>
</dbReference>
<dbReference type="EMBL" id="JACKTY010000031">
    <property type="protein sequence ID" value="MCV7228109.1"/>
    <property type="molecule type" value="Genomic_DNA"/>
</dbReference>
<dbReference type="SUPFAM" id="SSF55729">
    <property type="entry name" value="Acyl-CoA N-acyltransferases (Nat)"/>
    <property type="match status" value="1"/>
</dbReference>
<feature type="active site" description="Proton donor" evidence="3">
    <location>
        <position position="99"/>
    </location>
</feature>
<comment type="subunit">
    <text evidence="3">Homohexamer; trimer of dimers.</text>
</comment>
<evidence type="ECO:0000313" key="7">
    <source>
        <dbReference type="Proteomes" id="UP001526201"/>
    </source>
</evidence>
<feature type="binding site" evidence="3">
    <location>
        <begin position="58"/>
        <end position="60"/>
    </location>
    <ligand>
        <name>acetyl-CoA</name>
        <dbReference type="ChEBI" id="CHEBI:57288"/>
    </ligand>
</feature>
<feature type="domain" description="Eis-like acetyltransferase" evidence="5">
    <location>
        <begin position="156"/>
        <end position="265"/>
    </location>
</feature>
<evidence type="ECO:0000256" key="3">
    <source>
        <dbReference type="HAMAP-Rule" id="MF_01812"/>
    </source>
</evidence>
<dbReference type="PANTHER" id="PTHR37817">
    <property type="entry name" value="N-ACETYLTRANSFERASE EIS"/>
    <property type="match status" value="1"/>
</dbReference>
<dbReference type="Pfam" id="PF13530">
    <property type="entry name" value="SCP2_2"/>
    <property type="match status" value="1"/>
</dbReference>
<gene>
    <name evidence="6" type="ORF">H7J73_19030</name>
</gene>
<evidence type="ECO:0000313" key="6">
    <source>
        <dbReference type="EMBL" id="MCV7228109.1"/>
    </source>
</evidence>
<evidence type="ECO:0000259" key="5">
    <source>
        <dbReference type="Pfam" id="PF17668"/>
    </source>
</evidence>
<feature type="domain" description="Enhanced intracellular survival protein" evidence="4">
    <location>
        <begin position="278"/>
        <end position="373"/>
    </location>
</feature>
<organism evidence="6 7">
    <name type="scientific">Mycolicibacterium komossense</name>
    <dbReference type="NCBI Taxonomy" id="1779"/>
    <lineage>
        <taxon>Bacteria</taxon>
        <taxon>Bacillati</taxon>
        <taxon>Actinomycetota</taxon>
        <taxon>Actinomycetes</taxon>
        <taxon>Mycobacteriales</taxon>
        <taxon>Mycobacteriaceae</taxon>
        <taxon>Mycolicibacterium</taxon>
    </lineage>
</organism>
<reference evidence="6 7" key="1">
    <citation type="journal article" date="2022" name="BMC Genomics">
        <title>Comparative genome analysis of mycobacteria focusing on tRNA and non-coding RNA.</title>
        <authorList>
            <person name="Behra P.R.K."/>
            <person name="Pettersson B.M.F."/>
            <person name="Ramesh M."/>
            <person name="Das S."/>
            <person name="Dasgupta S."/>
            <person name="Kirsebom L.A."/>
        </authorList>
    </citation>
    <scope>NUCLEOTIDE SEQUENCE [LARGE SCALE GENOMIC DNA]</scope>
    <source>
        <strain evidence="6 7">DSM 44078</strain>
    </source>
</reference>
<sequence>MIGLSGINQLDPVQVLEPDRFLGAVADDQTVIGGADSYSSWLAVPGGNRVPHAAVTHVGVLPTHARRGIARGLITAQFEDFARRGEVVATLRASEATIYGRFGYAVASSAVSISVRTARGALLTGVADPGPVTLIDDHHDGPGLVRTIYQDARWAGAVHRTDGWWSLRATQRERDSAPHYLVTFAQEEVDIGYASYRPADPSHWFSSAHREVIVDDFVAHSDAAYLALVRHLLTLDLVDIVTFESRPIDDPLPTLLIDRRAATVGAQHDETWLRLIDVQAALSARAYGPGRPVIIAVTDPLLGANNATFEISAESVRRVEHEPELTVDVRGLAASYLGGTPWTHLALAGLASEHAVGAANAADQLFGTERLPFSGTTF</sequence>
<dbReference type="Proteomes" id="UP001526201">
    <property type="component" value="Unassembled WGS sequence"/>
</dbReference>
<name>A0ABT3CFB9_9MYCO</name>
<dbReference type="InterPro" id="IPR041380">
    <property type="entry name" value="Acetyltransf_17"/>
</dbReference>
<dbReference type="Gene3D" id="3.30.1050.10">
    <property type="entry name" value="SCP2 sterol-binding domain"/>
    <property type="match status" value="1"/>
</dbReference>
<comment type="similarity">
    <text evidence="3">Belongs to the acetyltransferase Eis family.</text>
</comment>
<keyword evidence="7" id="KW-1185">Reference proteome</keyword>
<dbReference type="InterPro" id="IPR016181">
    <property type="entry name" value="Acyl_CoA_acyltransferase"/>
</dbReference>
<feature type="binding site" evidence="3">
    <location>
        <begin position="66"/>
        <end position="71"/>
    </location>
    <ligand>
        <name>acetyl-CoA</name>
        <dbReference type="ChEBI" id="CHEBI:57288"/>
    </ligand>
</feature>
<comment type="caution">
    <text evidence="6">The sequence shown here is derived from an EMBL/GenBank/DDBJ whole genome shotgun (WGS) entry which is preliminary data.</text>
</comment>
<dbReference type="InterPro" id="IPR022902">
    <property type="entry name" value="NAcTrfase_Eis"/>
</dbReference>
<proteinExistence type="inferred from homology"/>
<evidence type="ECO:0000256" key="1">
    <source>
        <dbReference type="ARBA" id="ARBA00022679"/>
    </source>
</evidence>
<accession>A0ABT3CFB9</accession>
<dbReference type="PANTHER" id="PTHR37817:SF1">
    <property type="entry name" value="N-ACETYLTRANSFERASE EIS"/>
    <property type="match status" value="1"/>
</dbReference>
<dbReference type="SUPFAM" id="SSF55718">
    <property type="entry name" value="SCP-like"/>
    <property type="match status" value="1"/>
</dbReference>
<dbReference type="Gene3D" id="3.40.630.30">
    <property type="match status" value="2"/>
</dbReference>
<keyword evidence="1 3" id="KW-0808">Transferase</keyword>
<feature type="binding site" evidence="3">
    <location>
        <begin position="94"/>
        <end position="95"/>
    </location>
    <ligand>
        <name>acetyl-CoA</name>
        <dbReference type="ChEBI" id="CHEBI:57288"/>
    </ligand>
</feature>
<dbReference type="InterPro" id="IPR051554">
    <property type="entry name" value="Acetyltransferase_Eis"/>
</dbReference>
<keyword evidence="2 3" id="KW-0012">Acyltransferase</keyword>
<dbReference type="Pfam" id="PF17668">
    <property type="entry name" value="Acetyltransf_17"/>
    <property type="match status" value="1"/>
</dbReference>
<feature type="active site" description="Proton acceptor; via carboxylate" evidence="3">
    <location>
        <position position="378"/>
    </location>
</feature>
<evidence type="ECO:0000259" key="4">
    <source>
        <dbReference type="Pfam" id="PF13530"/>
    </source>
</evidence>
<evidence type="ECO:0000256" key="2">
    <source>
        <dbReference type="ARBA" id="ARBA00023315"/>
    </source>
</evidence>
<dbReference type="InterPro" id="IPR025559">
    <property type="entry name" value="Eis_dom"/>
</dbReference>